<accession>A0A1D1ZHL7</accession>
<dbReference type="PANTHER" id="PTHR33413">
    <property type="entry name" value="EXPRESSED PROTEIN"/>
    <property type="match status" value="1"/>
</dbReference>
<feature type="compositionally biased region" description="Polar residues" evidence="1">
    <location>
        <begin position="214"/>
        <end position="231"/>
    </location>
</feature>
<dbReference type="Pfam" id="PF14009">
    <property type="entry name" value="PADRE"/>
    <property type="match status" value="1"/>
</dbReference>
<name>A0A1D1ZHL7_9ARAE</name>
<feature type="region of interest" description="Disordered" evidence="1">
    <location>
        <begin position="1"/>
        <end position="63"/>
    </location>
</feature>
<evidence type="ECO:0000256" key="1">
    <source>
        <dbReference type="SAM" id="MobiDB-lite"/>
    </source>
</evidence>
<dbReference type="PANTHER" id="PTHR33413:SF35">
    <property type="entry name" value="OS09G0381600 PROTEIN"/>
    <property type="match status" value="1"/>
</dbReference>
<dbReference type="AlphaFoldDB" id="A0A1D1ZHL7"/>
<sequence>QDSSPRTPYPAPRHSNSNSNRLQLNNRLLINPLLLSLPSTQPSSSPTQKHRVNREREREKKGGMGNCQVTEAATVVIQHPGGRVERLYWPAPASDVMKSNPGHYVALVTLCPPVPEERRQQGEPTTESGRFTRVRLLRPKDTLVPGQVYRLVTSQEVIKGLRARKQEKMRAQRLQQQQQQMVKAVADDKQDSGDGAVDPENNSQVVRQERSRQKGAQSGLRQRQWRPSLQSIEEAAG</sequence>
<dbReference type="EMBL" id="GDJX01001512">
    <property type="protein sequence ID" value="JAT66424.1"/>
    <property type="molecule type" value="Transcribed_RNA"/>
</dbReference>
<protein>
    <submittedName>
        <fullName evidence="2">Protein csx2</fullName>
    </submittedName>
</protein>
<feature type="region of interest" description="Disordered" evidence="1">
    <location>
        <begin position="179"/>
        <end position="237"/>
    </location>
</feature>
<feature type="non-terminal residue" evidence="2">
    <location>
        <position position="1"/>
    </location>
</feature>
<dbReference type="InterPro" id="IPR025322">
    <property type="entry name" value="PADRE_dom"/>
</dbReference>
<proteinExistence type="predicted"/>
<evidence type="ECO:0000313" key="2">
    <source>
        <dbReference type="EMBL" id="JAT66424.1"/>
    </source>
</evidence>
<reference evidence="2" key="1">
    <citation type="submission" date="2015-07" db="EMBL/GenBank/DDBJ databases">
        <title>Transcriptome Assembly of Anthurium amnicola.</title>
        <authorList>
            <person name="Suzuki J."/>
        </authorList>
    </citation>
    <scope>NUCLEOTIDE SEQUENCE</scope>
</reference>
<organism evidence="2">
    <name type="scientific">Anthurium amnicola</name>
    <dbReference type="NCBI Taxonomy" id="1678845"/>
    <lineage>
        <taxon>Eukaryota</taxon>
        <taxon>Viridiplantae</taxon>
        <taxon>Streptophyta</taxon>
        <taxon>Embryophyta</taxon>
        <taxon>Tracheophyta</taxon>
        <taxon>Spermatophyta</taxon>
        <taxon>Magnoliopsida</taxon>
        <taxon>Liliopsida</taxon>
        <taxon>Araceae</taxon>
        <taxon>Pothoideae</taxon>
        <taxon>Potheae</taxon>
        <taxon>Anthurium</taxon>
    </lineage>
</organism>
<gene>
    <name evidence="2" type="primary">csx2_1</name>
    <name evidence="2" type="ORF">g.43282</name>
</gene>
<feature type="compositionally biased region" description="Low complexity" evidence="1">
    <location>
        <begin position="15"/>
        <end position="47"/>
    </location>
</feature>